<dbReference type="AlphaFoldDB" id="A0A8J2KJI8"/>
<organism evidence="2 3">
    <name type="scientific">Allacma fusca</name>
    <dbReference type="NCBI Taxonomy" id="39272"/>
    <lineage>
        <taxon>Eukaryota</taxon>
        <taxon>Metazoa</taxon>
        <taxon>Ecdysozoa</taxon>
        <taxon>Arthropoda</taxon>
        <taxon>Hexapoda</taxon>
        <taxon>Collembola</taxon>
        <taxon>Symphypleona</taxon>
        <taxon>Sminthuridae</taxon>
        <taxon>Allacma</taxon>
    </lineage>
</organism>
<gene>
    <name evidence="2" type="ORF">AFUS01_LOCUS26697</name>
</gene>
<keyword evidence="1" id="KW-1133">Transmembrane helix</keyword>
<dbReference type="Proteomes" id="UP000708208">
    <property type="component" value="Unassembled WGS sequence"/>
</dbReference>
<keyword evidence="3" id="KW-1185">Reference proteome</keyword>
<feature type="transmembrane region" description="Helical" evidence="1">
    <location>
        <begin position="52"/>
        <end position="76"/>
    </location>
</feature>
<keyword evidence="1" id="KW-0472">Membrane</keyword>
<name>A0A8J2KJI8_9HEXA</name>
<sequence length="92" mass="9717">MSRVFNCVTQSSLGVMNQNQIIDMNIVASGKAMYWGQGAMSNDGGYSTNEGVVIGFGIVLLCVFAAAVVSAVVLAMKQSSYRQPARSGYVSI</sequence>
<evidence type="ECO:0000313" key="2">
    <source>
        <dbReference type="EMBL" id="CAG7816060.1"/>
    </source>
</evidence>
<protein>
    <submittedName>
        <fullName evidence="2">Uncharacterized protein</fullName>
    </submittedName>
</protein>
<accession>A0A8J2KJI8</accession>
<comment type="caution">
    <text evidence="2">The sequence shown here is derived from an EMBL/GenBank/DDBJ whole genome shotgun (WGS) entry which is preliminary data.</text>
</comment>
<proteinExistence type="predicted"/>
<keyword evidence="1" id="KW-0812">Transmembrane</keyword>
<reference evidence="2" key="1">
    <citation type="submission" date="2021-06" db="EMBL/GenBank/DDBJ databases">
        <authorList>
            <person name="Hodson N. C."/>
            <person name="Mongue J. A."/>
            <person name="Jaron S. K."/>
        </authorList>
    </citation>
    <scope>NUCLEOTIDE SEQUENCE</scope>
</reference>
<evidence type="ECO:0000313" key="3">
    <source>
        <dbReference type="Proteomes" id="UP000708208"/>
    </source>
</evidence>
<evidence type="ECO:0000256" key="1">
    <source>
        <dbReference type="SAM" id="Phobius"/>
    </source>
</evidence>
<dbReference type="EMBL" id="CAJVCH010359975">
    <property type="protein sequence ID" value="CAG7816060.1"/>
    <property type="molecule type" value="Genomic_DNA"/>
</dbReference>